<dbReference type="GO" id="GO:0016829">
    <property type="term" value="F:lyase activity"/>
    <property type="evidence" value="ECO:0007669"/>
    <property type="project" value="UniProtKB-KW"/>
</dbReference>
<keyword evidence="4" id="KW-0378">Hydrolase</keyword>
<dbReference type="Proteomes" id="UP001061958">
    <property type="component" value="Unassembled WGS sequence"/>
</dbReference>
<accession>A0A9C7Q0H1</accession>
<dbReference type="Gene3D" id="1.10.8.50">
    <property type="match status" value="1"/>
</dbReference>
<reference evidence="11" key="1">
    <citation type="journal article" date="2022" name="Proc. Natl. Acad. Sci. U.S.A.">
        <title>Life cycle and functional genomics of the unicellular red alga Galdieria for elucidating algal and plant evolution and industrial use.</title>
        <authorList>
            <person name="Hirooka S."/>
            <person name="Itabashi T."/>
            <person name="Ichinose T.M."/>
            <person name="Onuma R."/>
            <person name="Fujiwara T."/>
            <person name="Yamashita S."/>
            <person name="Jong L.W."/>
            <person name="Tomita R."/>
            <person name="Iwane A.H."/>
            <person name="Miyagishima S.Y."/>
        </authorList>
    </citation>
    <scope>NUCLEOTIDE SEQUENCE</scope>
    <source>
        <strain evidence="11">NBRC 102759</strain>
    </source>
</reference>
<dbReference type="SUPFAM" id="SSF81624">
    <property type="entry name" value="N-terminal domain of MutM-like DNA repair proteins"/>
    <property type="match status" value="1"/>
</dbReference>
<feature type="domain" description="Formamidopyrimidine-DNA glycosylase catalytic" evidence="10">
    <location>
        <begin position="2"/>
        <end position="138"/>
    </location>
</feature>
<evidence type="ECO:0000256" key="5">
    <source>
        <dbReference type="ARBA" id="ARBA00023125"/>
    </source>
</evidence>
<comment type="catalytic activity">
    <reaction evidence="1">
        <text>Hydrolysis of DNA containing ring-opened 7-methylguanine residues, releasing 2,6-diamino-4-hydroxy-5-(N-methyl)formamidopyrimidine.</text>
        <dbReference type="EC" id="3.2.2.23"/>
    </reaction>
</comment>
<keyword evidence="7" id="KW-0456">Lyase</keyword>
<dbReference type="GO" id="GO:0003684">
    <property type="term" value="F:damaged DNA binding"/>
    <property type="evidence" value="ECO:0007669"/>
    <property type="project" value="InterPro"/>
</dbReference>
<dbReference type="Pfam" id="PF01149">
    <property type="entry name" value="Fapy_DNA_glyco"/>
    <property type="match status" value="1"/>
</dbReference>
<evidence type="ECO:0000313" key="12">
    <source>
        <dbReference type="Proteomes" id="UP001061958"/>
    </source>
</evidence>
<dbReference type="SMART" id="SM01232">
    <property type="entry name" value="H2TH"/>
    <property type="match status" value="1"/>
</dbReference>
<dbReference type="GO" id="GO:0008534">
    <property type="term" value="F:oxidized purine nucleobase lesion DNA N-glycosylase activity"/>
    <property type="evidence" value="ECO:0007669"/>
    <property type="project" value="UniProtKB-EC"/>
</dbReference>
<dbReference type="GO" id="GO:0006284">
    <property type="term" value="P:base-excision repair"/>
    <property type="evidence" value="ECO:0007669"/>
    <property type="project" value="InterPro"/>
</dbReference>
<dbReference type="PANTHER" id="PTHR22993">
    <property type="entry name" value="FORMAMIDOPYRIMIDINE-DNA GLYCOSYLASE"/>
    <property type="match status" value="1"/>
</dbReference>
<dbReference type="SUPFAM" id="SSF46946">
    <property type="entry name" value="S13-like H2TH domain"/>
    <property type="match status" value="1"/>
</dbReference>
<evidence type="ECO:0000256" key="4">
    <source>
        <dbReference type="ARBA" id="ARBA00022801"/>
    </source>
</evidence>
<evidence type="ECO:0000256" key="2">
    <source>
        <dbReference type="ARBA" id="ARBA00009409"/>
    </source>
</evidence>
<dbReference type="EMBL" id="BQMJ01000041">
    <property type="protein sequence ID" value="GJQ13247.1"/>
    <property type="molecule type" value="Genomic_DNA"/>
</dbReference>
<dbReference type="GO" id="GO:0003906">
    <property type="term" value="F:DNA-(apurinic or apyrimidinic site) endonuclease activity"/>
    <property type="evidence" value="ECO:0007669"/>
    <property type="project" value="InterPro"/>
</dbReference>
<keyword evidence="9" id="KW-0326">Glycosidase</keyword>
<dbReference type="InterPro" id="IPR010979">
    <property type="entry name" value="Ribosomal_uS13-like_H2TH"/>
</dbReference>
<dbReference type="GO" id="GO:0005634">
    <property type="term" value="C:nucleus"/>
    <property type="evidence" value="ECO:0007669"/>
    <property type="project" value="TreeGrafter"/>
</dbReference>
<organism evidence="11 12">
    <name type="scientific">Galdieria partita</name>
    <dbReference type="NCBI Taxonomy" id="83374"/>
    <lineage>
        <taxon>Eukaryota</taxon>
        <taxon>Rhodophyta</taxon>
        <taxon>Bangiophyceae</taxon>
        <taxon>Galdieriales</taxon>
        <taxon>Galdieriaceae</taxon>
        <taxon>Galdieria</taxon>
    </lineage>
</organism>
<evidence type="ECO:0000256" key="9">
    <source>
        <dbReference type="ARBA" id="ARBA00023295"/>
    </source>
</evidence>
<gene>
    <name evidence="11" type="ORF">GpartN1_g5038.t1</name>
</gene>
<reference evidence="11" key="2">
    <citation type="submission" date="2022-01" db="EMBL/GenBank/DDBJ databases">
        <authorList>
            <person name="Hirooka S."/>
            <person name="Miyagishima S.Y."/>
        </authorList>
    </citation>
    <scope>NUCLEOTIDE SEQUENCE</scope>
    <source>
        <strain evidence="11">NBRC 102759</strain>
    </source>
</reference>
<evidence type="ECO:0000256" key="1">
    <source>
        <dbReference type="ARBA" id="ARBA00001668"/>
    </source>
</evidence>
<dbReference type="AlphaFoldDB" id="A0A9C7Q0H1"/>
<evidence type="ECO:0000256" key="7">
    <source>
        <dbReference type="ARBA" id="ARBA00023239"/>
    </source>
</evidence>
<evidence type="ECO:0000256" key="6">
    <source>
        <dbReference type="ARBA" id="ARBA00023204"/>
    </source>
</evidence>
<dbReference type="GO" id="GO:0008270">
    <property type="term" value="F:zinc ion binding"/>
    <property type="evidence" value="ECO:0007669"/>
    <property type="project" value="InterPro"/>
</dbReference>
<evidence type="ECO:0000256" key="8">
    <source>
        <dbReference type="ARBA" id="ARBA00023268"/>
    </source>
</evidence>
<dbReference type="InterPro" id="IPR015886">
    <property type="entry name" value="H2TH_FPG"/>
</dbReference>
<keyword evidence="12" id="KW-1185">Reference proteome</keyword>
<proteinExistence type="inferred from homology"/>
<name>A0A9C7Q0H1_9RHOD</name>
<keyword evidence="5" id="KW-0238">DNA-binding</keyword>
<dbReference type="OrthoDB" id="5505at2759"/>
<dbReference type="InterPro" id="IPR035937">
    <property type="entry name" value="FPG_N"/>
</dbReference>
<protein>
    <recommendedName>
        <fullName evidence="10">Formamidopyrimidine-DNA glycosylase catalytic domain-containing protein</fullName>
    </recommendedName>
</protein>
<evidence type="ECO:0000313" key="11">
    <source>
        <dbReference type="EMBL" id="GJQ13247.1"/>
    </source>
</evidence>
<dbReference type="SMART" id="SM00898">
    <property type="entry name" value="Fapy_DNA_glyco"/>
    <property type="match status" value="1"/>
</dbReference>
<sequence>MPELVEVEYFRQFVQEHLPLEAVIEDIYFSDDANSLFPKGHISIKNIPNRVIHKKVVQVQRYGKYLWLELSSPIIYILFHFGMSGSLAHKTENGSLEFAHVGKNFSSLIQEWPSHYAKLRLLFRDGSELAFLETRKLGKIVFTEQNPLQLSYISCLGFDPILSNPSIQDLYDKIQVYKSAIKTVLLNGSVIAGIGNWMADEILYKAKIHPLELACVLPIECVKSLWEATKEVVQQGTQVRAHSEEFPKDWLFHLRWKKDKAQLGEKGVEILQVGGRTTLYVASHQKLRRREEESTHEHVAESSKAVKAKQQLSEKQLRDIYSCLSNCEKDGITQKGLYNAVKELETGKWEDEQVIKDAITFFSSNGYSISWEDFIEIYRKMESS</sequence>
<dbReference type="InterPro" id="IPR012319">
    <property type="entry name" value="FPG_cat"/>
</dbReference>
<dbReference type="PANTHER" id="PTHR22993:SF9">
    <property type="entry name" value="FORMAMIDOPYRIMIDINE-DNA GLYCOSYLASE"/>
    <property type="match status" value="1"/>
</dbReference>
<keyword evidence="8" id="KW-0511">Multifunctional enzyme</keyword>
<dbReference type="PROSITE" id="PS51068">
    <property type="entry name" value="FPG_CAT"/>
    <property type="match status" value="1"/>
</dbReference>
<evidence type="ECO:0000259" key="10">
    <source>
        <dbReference type="PROSITE" id="PS51068"/>
    </source>
</evidence>
<evidence type="ECO:0000256" key="3">
    <source>
        <dbReference type="ARBA" id="ARBA00022763"/>
    </source>
</evidence>
<keyword evidence="6" id="KW-0234">DNA repair</keyword>
<comment type="caution">
    <text evidence="11">The sequence shown here is derived from an EMBL/GenBank/DDBJ whole genome shotgun (WGS) entry which is preliminary data.</text>
</comment>
<keyword evidence="3" id="KW-0227">DNA damage</keyword>
<dbReference type="Gene3D" id="3.20.190.10">
    <property type="entry name" value="MutM-like, N-terminal"/>
    <property type="match status" value="1"/>
</dbReference>
<comment type="similarity">
    <text evidence="2">Belongs to the FPG family.</text>
</comment>
<dbReference type="Pfam" id="PF06831">
    <property type="entry name" value="H2TH"/>
    <property type="match status" value="1"/>
</dbReference>